<proteinExistence type="predicted"/>
<comment type="caution">
    <text evidence="2">The sequence shown here is derived from an EMBL/GenBank/DDBJ whole genome shotgun (WGS) entry which is preliminary data.</text>
</comment>
<dbReference type="NCBIfam" id="TIGR00778">
    <property type="entry name" value="ahpD_dom"/>
    <property type="match status" value="1"/>
</dbReference>
<dbReference type="InterPro" id="IPR004675">
    <property type="entry name" value="AhpD_core"/>
</dbReference>
<evidence type="ECO:0000313" key="3">
    <source>
        <dbReference type="EMBL" id="TXJ90716.1"/>
    </source>
</evidence>
<evidence type="ECO:0000259" key="1">
    <source>
        <dbReference type="Pfam" id="PF02627"/>
    </source>
</evidence>
<dbReference type="PANTHER" id="PTHR35446">
    <property type="entry name" value="SI:CH211-175M2.5"/>
    <property type="match status" value="1"/>
</dbReference>
<dbReference type="InterPro" id="IPR029032">
    <property type="entry name" value="AhpD-like"/>
</dbReference>
<dbReference type="Proteomes" id="UP000266691">
    <property type="component" value="Unassembled WGS sequence"/>
</dbReference>
<evidence type="ECO:0000313" key="5">
    <source>
        <dbReference type="Proteomes" id="UP000321621"/>
    </source>
</evidence>
<reference evidence="2 4" key="1">
    <citation type="submission" date="2018-08" db="EMBL/GenBank/DDBJ databases">
        <title>Proposal of Muricauda 72 sp.nov. and Muricauda NH166 sp.nov., isolated from seawater.</title>
        <authorList>
            <person name="Cheng H."/>
            <person name="Wu Y.-H."/>
            <person name="Guo L.-L."/>
            <person name="Xu X.-W."/>
        </authorList>
    </citation>
    <scope>NUCLEOTIDE SEQUENCE [LARGE SCALE GENOMIC DNA]</scope>
    <source>
        <strain evidence="2 4">72</strain>
    </source>
</reference>
<dbReference type="SUPFAM" id="SSF69118">
    <property type="entry name" value="AhpD-like"/>
    <property type="match status" value="1"/>
</dbReference>
<dbReference type="Gene3D" id="1.20.1290.10">
    <property type="entry name" value="AhpD-like"/>
    <property type="match status" value="1"/>
</dbReference>
<organism evidence="2 4">
    <name type="scientific">Flagellimonas pelagia</name>
    <dbReference type="NCBI Taxonomy" id="2306998"/>
    <lineage>
        <taxon>Bacteria</taxon>
        <taxon>Pseudomonadati</taxon>
        <taxon>Bacteroidota</taxon>
        <taxon>Flavobacteriia</taxon>
        <taxon>Flavobacteriales</taxon>
        <taxon>Flavobacteriaceae</taxon>
        <taxon>Flagellimonas</taxon>
    </lineage>
</organism>
<dbReference type="OrthoDB" id="9808310at2"/>
<feature type="domain" description="Carboxymuconolactone decarboxylase-like" evidence="1">
    <location>
        <begin position="43"/>
        <end position="85"/>
    </location>
</feature>
<dbReference type="RefSeq" id="WP_119648744.1">
    <property type="nucleotide sequence ID" value="NZ_QXFI01000036.1"/>
</dbReference>
<keyword evidence="5" id="KW-1185">Reference proteome</keyword>
<accession>A0A3A1NBR5</accession>
<dbReference type="Proteomes" id="UP000321621">
    <property type="component" value="Unassembled WGS sequence"/>
</dbReference>
<evidence type="ECO:0000313" key="2">
    <source>
        <dbReference type="EMBL" id="RIV41839.1"/>
    </source>
</evidence>
<dbReference type="Pfam" id="PF02627">
    <property type="entry name" value="CMD"/>
    <property type="match status" value="1"/>
</dbReference>
<dbReference type="GO" id="GO:0051920">
    <property type="term" value="F:peroxiredoxin activity"/>
    <property type="evidence" value="ECO:0007669"/>
    <property type="project" value="InterPro"/>
</dbReference>
<protein>
    <submittedName>
        <fullName evidence="2">Carboxymuconolactone decarboxylase family protein</fullName>
    </submittedName>
</protein>
<gene>
    <name evidence="2" type="ORF">D2V05_17105</name>
    <name evidence="3" type="ORF">FQ017_16955</name>
</gene>
<dbReference type="PANTHER" id="PTHR35446:SF3">
    <property type="entry name" value="CMD DOMAIN-CONTAINING PROTEIN"/>
    <property type="match status" value="1"/>
</dbReference>
<dbReference type="InterPro" id="IPR003779">
    <property type="entry name" value="CMD-like"/>
</dbReference>
<dbReference type="AlphaFoldDB" id="A0A3A1NBR5"/>
<evidence type="ECO:0000313" key="4">
    <source>
        <dbReference type="Proteomes" id="UP000266691"/>
    </source>
</evidence>
<reference evidence="3 5" key="2">
    <citation type="submission" date="2019-07" db="EMBL/GenBank/DDBJ databases">
        <title>Draft genome of two Muricauda strains isolated from deep sea.</title>
        <authorList>
            <person name="Sun C."/>
        </authorList>
    </citation>
    <scope>NUCLEOTIDE SEQUENCE [LARGE SCALE GENOMIC DNA]</scope>
    <source>
        <strain evidence="3 5">72</strain>
    </source>
</reference>
<dbReference type="EMBL" id="QXFI01000036">
    <property type="protein sequence ID" value="RIV41839.1"/>
    <property type="molecule type" value="Genomic_DNA"/>
</dbReference>
<name>A0A3A1NBR5_9FLAO</name>
<sequence length="181" mass="19267">MTRLQALDPNEATGRSKELFEGIQGKLGMVPNMMRTMGNSSAVLEGYLNLSDALGKGTLGGRLGELIALAVAESNACNYCLSAHSFIGEKLVSIDTDTLHMAREGRNKDPKIAAALTFAKTLVEKRGRVSADDVETVKNAGYTDGAVGEIVAHVALNIFTNYFNNTANTAIDFPVVEAETV</sequence>
<dbReference type="EMBL" id="VNWK01000036">
    <property type="protein sequence ID" value="TXJ90716.1"/>
    <property type="molecule type" value="Genomic_DNA"/>
</dbReference>